<dbReference type="InterPro" id="IPR003877">
    <property type="entry name" value="SPRY_dom"/>
</dbReference>
<proteinExistence type="predicted"/>
<dbReference type="PROSITE" id="PS50188">
    <property type="entry name" value="B302_SPRY"/>
    <property type="match status" value="1"/>
</dbReference>
<dbReference type="InterPro" id="IPR044736">
    <property type="entry name" value="Gid1/RanBPM/SPLA_SPRY"/>
</dbReference>
<dbReference type="PANTHER" id="PTHR12864">
    <property type="entry name" value="RAN BINDING PROTEIN 9-RELATED"/>
    <property type="match status" value="1"/>
</dbReference>
<dbReference type="InterPro" id="IPR001870">
    <property type="entry name" value="B30.2/SPRY"/>
</dbReference>
<dbReference type="AlphaFoldDB" id="F0W391"/>
<dbReference type="SUPFAM" id="SSF49899">
    <property type="entry name" value="Concanavalin A-like lectins/glucanases"/>
    <property type="match status" value="1"/>
</dbReference>
<dbReference type="CDD" id="cd12885">
    <property type="entry name" value="SPRY_RanBP_like"/>
    <property type="match status" value="1"/>
</dbReference>
<feature type="domain" description="B30.2/SPRY" evidence="1">
    <location>
        <begin position="120"/>
        <end position="344"/>
    </location>
</feature>
<dbReference type="InterPro" id="IPR050618">
    <property type="entry name" value="Ubq-SigPath_Reg"/>
</dbReference>
<dbReference type="Pfam" id="PF00622">
    <property type="entry name" value="SPRY"/>
    <property type="match status" value="1"/>
</dbReference>
<evidence type="ECO:0000259" key="1">
    <source>
        <dbReference type="PROSITE" id="PS50188"/>
    </source>
</evidence>
<dbReference type="HOGENOM" id="CLU_050786_0_0_1"/>
<organism evidence="2">
    <name type="scientific">Albugo laibachii Nc14</name>
    <dbReference type="NCBI Taxonomy" id="890382"/>
    <lineage>
        <taxon>Eukaryota</taxon>
        <taxon>Sar</taxon>
        <taxon>Stramenopiles</taxon>
        <taxon>Oomycota</taxon>
        <taxon>Peronosporomycetes</taxon>
        <taxon>Albuginales</taxon>
        <taxon>Albuginaceae</taxon>
        <taxon>Albugo</taxon>
    </lineage>
</organism>
<reference evidence="2" key="1">
    <citation type="journal article" date="2011" name="PLoS Biol.">
        <title>Gene gain and loss during evolution of obligate parasitism in the white rust pathogen of Arabidopsis thaliana.</title>
        <authorList>
            <person name="Kemen E."/>
            <person name="Gardiner A."/>
            <person name="Schultz-Larsen T."/>
            <person name="Kemen A.C."/>
            <person name="Balmuth A.L."/>
            <person name="Robert-Seilaniantz A."/>
            <person name="Bailey K."/>
            <person name="Holub E."/>
            <person name="Studholme D.J."/>
            <person name="Maclean D."/>
            <person name="Jones J.D."/>
        </authorList>
    </citation>
    <scope>NUCLEOTIDE SEQUENCE</scope>
</reference>
<dbReference type="InterPro" id="IPR013320">
    <property type="entry name" value="ConA-like_dom_sf"/>
</dbReference>
<sequence>MMSETIRIIYVLQTDMASVDKKALLDYFNTLEDDILLQLVQFLPANDLDAISLAWKYIALNFLPNHPVVWKKLFIHHWQLRNFSLVPDAAECIDIHPSLQKLFSGYSQSRIYQLLTHAITYVPSSIDLPACDPNIRPISFVDSHHGDSKRKPCYPHRAVDIAYSGHWLGGDRAVRSNVPFSFKPRVAIYTKSADTASRWVYQVGVALHSYFEITLSGVERPEVQRVFGSSMVSIGFANAYFHLVDKQPGWDIHSYGYHGDDGRYYHNSGRGQIFGPRFNVGDTVGCGYTINHQANVMELFFTKNGQRIPARDNILVCDLHDEMYPVVGIDSTDAVHFNLGQEPFHYDFVDELFEHTTHADVDPGNYLPWLLLSDNERDSYSSETDDEPMIDSNPEFYIQDMVEMMDDDDLSDRS</sequence>
<accession>F0W391</accession>
<dbReference type="EMBL" id="FR824057">
    <property type="protein sequence ID" value="CCA15534.1"/>
    <property type="molecule type" value="Genomic_DNA"/>
</dbReference>
<reference evidence="2" key="2">
    <citation type="submission" date="2011-02" db="EMBL/GenBank/DDBJ databases">
        <authorList>
            <person name="MacLean D."/>
        </authorList>
    </citation>
    <scope>NUCLEOTIDE SEQUENCE</scope>
</reference>
<gene>
    <name evidence="2" type="primary">AlNc14C12G1468</name>
    <name evidence="2" type="ORF">ALNC14_016770</name>
</gene>
<name>F0W391_9STRA</name>
<evidence type="ECO:0000313" key="2">
    <source>
        <dbReference type="EMBL" id="CCA15534.1"/>
    </source>
</evidence>
<protein>
    <submittedName>
        <fullName evidence="2">Uncharacterized protein AlNc14C12G1468</fullName>
    </submittedName>
</protein>
<dbReference type="Gene3D" id="2.60.120.920">
    <property type="match status" value="1"/>
</dbReference>
<dbReference type="InterPro" id="IPR043136">
    <property type="entry name" value="B30.2/SPRY_sf"/>
</dbReference>
<dbReference type="SMART" id="SM00449">
    <property type="entry name" value="SPRY"/>
    <property type="match status" value="1"/>
</dbReference>